<evidence type="ECO:0000256" key="1">
    <source>
        <dbReference type="SAM" id="MobiDB-lite"/>
    </source>
</evidence>
<proteinExistence type="predicted"/>
<comment type="caution">
    <text evidence="2">The sequence shown here is derived from an EMBL/GenBank/DDBJ whole genome shotgun (WGS) entry which is preliminary data.</text>
</comment>
<reference evidence="2 3" key="1">
    <citation type="journal article" date="2016" name="Front. Microbiol.">
        <title>Genome and transcriptome sequences reveal the specific parasitism of the nematophagous Purpureocillium lilacinum 36-1.</title>
        <authorList>
            <person name="Xie J."/>
            <person name="Li S."/>
            <person name="Mo C."/>
            <person name="Xiao X."/>
            <person name="Peng D."/>
            <person name="Wang G."/>
            <person name="Xiao Y."/>
        </authorList>
    </citation>
    <scope>NUCLEOTIDE SEQUENCE [LARGE SCALE GENOMIC DNA]</scope>
    <source>
        <strain evidence="2 3">36-1</strain>
    </source>
</reference>
<evidence type="ECO:0000313" key="3">
    <source>
        <dbReference type="Proteomes" id="UP000245956"/>
    </source>
</evidence>
<organism evidence="2 3">
    <name type="scientific">Purpureocillium lilacinum</name>
    <name type="common">Paecilomyces lilacinus</name>
    <dbReference type="NCBI Taxonomy" id="33203"/>
    <lineage>
        <taxon>Eukaryota</taxon>
        <taxon>Fungi</taxon>
        <taxon>Dikarya</taxon>
        <taxon>Ascomycota</taxon>
        <taxon>Pezizomycotina</taxon>
        <taxon>Sordariomycetes</taxon>
        <taxon>Hypocreomycetidae</taxon>
        <taxon>Hypocreales</taxon>
        <taxon>Ophiocordycipitaceae</taxon>
        <taxon>Purpureocillium</taxon>
    </lineage>
</organism>
<protein>
    <submittedName>
        <fullName evidence="2">Uncharacterized protein</fullName>
    </submittedName>
</protein>
<accession>A0A2U3E8B6</accession>
<feature type="region of interest" description="Disordered" evidence="1">
    <location>
        <begin position="226"/>
        <end position="276"/>
    </location>
</feature>
<feature type="region of interest" description="Disordered" evidence="1">
    <location>
        <begin position="377"/>
        <end position="398"/>
    </location>
</feature>
<feature type="compositionally biased region" description="Polar residues" evidence="1">
    <location>
        <begin position="388"/>
        <end position="398"/>
    </location>
</feature>
<sequence>MPATTQVCETTTDHALFSSRQLSGARVDALAGRTTTTTTRSIHRIPAIFVADVSRSQAPSREAFGPIRTNLSGPGSRKDRVVDGARMWQPQVPAGVVVVPGSSERQTGHFRGQRPCDRQIRGAPGPSSAVVPRRTGAQRALTFSFACSCEGVARRGIFVWVALFSAVAQQKRQDGVFHAEGPSSAQLTELKISEITLVQGRGCRVAAVPSAASKYRSNGVPGPIHQPAAASAATTVPWVPPDRLTGRAPPRNLRSGFTHGGPPPEQGSQPAQQAQHHLLRECANTRQLAARDPCSRTRPGARPGTLWSSSIHFHPHGTDTHARMPGGLAAVACADRGKRERHRDPRWRAAVHECEAEDTIASMPACASVVVARTRHHEQRQRGAAEAKTTTRASELGSTSRRKNCVCPALVGPRRGGVSSKKFLG</sequence>
<feature type="compositionally biased region" description="Polar residues" evidence="1">
    <location>
        <begin position="266"/>
        <end position="275"/>
    </location>
</feature>
<evidence type="ECO:0000313" key="2">
    <source>
        <dbReference type="EMBL" id="PWI70707.1"/>
    </source>
</evidence>
<gene>
    <name evidence="2" type="ORF">PCL_13106</name>
</gene>
<dbReference type="EMBL" id="LCWV01000009">
    <property type="protein sequence ID" value="PWI70707.1"/>
    <property type="molecule type" value="Genomic_DNA"/>
</dbReference>
<name>A0A2U3E8B6_PURLI</name>
<dbReference type="Proteomes" id="UP000245956">
    <property type="component" value="Unassembled WGS sequence"/>
</dbReference>
<dbReference type="AlphaFoldDB" id="A0A2U3E8B6"/>